<dbReference type="FunFam" id="2.60.40.420:FF:000013">
    <property type="entry name" value="basic blue protein-like"/>
    <property type="match status" value="1"/>
</dbReference>
<keyword evidence="1" id="KW-0479">Metal-binding</keyword>
<feature type="compositionally biased region" description="Polar residues" evidence="6">
    <location>
        <begin position="16"/>
        <end position="25"/>
    </location>
</feature>
<organism evidence="8 9">
    <name type="scientific">Quercus suber</name>
    <name type="common">Cork oak</name>
    <dbReference type="NCBI Taxonomy" id="58331"/>
    <lineage>
        <taxon>Eukaryota</taxon>
        <taxon>Viridiplantae</taxon>
        <taxon>Streptophyta</taxon>
        <taxon>Embryophyta</taxon>
        <taxon>Tracheophyta</taxon>
        <taxon>Spermatophyta</taxon>
        <taxon>Magnoliopsida</taxon>
        <taxon>eudicotyledons</taxon>
        <taxon>Gunneridae</taxon>
        <taxon>Pentapetalae</taxon>
        <taxon>rosids</taxon>
        <taxon>fabids</taxon>
        <taxon>Fagales</taxon>
        <taxon>Fagaceae</taxon>
        <taxon>Quercus</taxon>
    </lineage>
</organism>
<evidence type="ECO:0000259" key="7">
    <source>
        <dbReference type="PROSITE" id="PS51485"/>
    </source>
</evidence>
<dbReference type="GO" id="GO:0009055">
    <property type="term" value="F:electron transfer activity"/>
    <property type="evidence" value="ECO:0007669"/>
    <property type="project" value="InterPro"/>
</dbReference>
<evidence type="ECO:0000256" key="1">
    <source>
        <dbReference type="ARBA" id="ARBA00022723"/>
    </source>
</evidence>
<sequence length="314" mass="35543">MTDGTDGDGLGASKSAEFSTVATTDRNQRKPKHDLKFNRQKSEKNLNTISSPRPERLIATRRIWFYYKLTPPSSAIARYSQTPPDTTPHSSAIARGSQMAKECSLSRQLATTDRNQRKPKHDLKFNRQKSEKNLNTISSPRPERLIATRRIWFYYKLTPPSSAIARYSQTPPDTTPHSSAIARGSQMAKECSLSRQRRLFFITVPLLALQFYCENVSARKFLVGGSKGWASNIGDWPKGKTFHTGDELEFSYIRGKHNVVVVDKHGYDTCETPSGAYEQSSGFDHVYLKKGENYFICSKPGQCKLNMKMMINVE</sequence>
<dbReference type="GO" id="GO:0046872">
    <property type="term" value="F:metal ion binding"/>
    <property type="evidence" value="ECO:0007669"/>
    <property type="project" value="UniProtKB-KW"/>
</dbReference>
<dbReference type="GO" id="GO:0005886">
    <property type="term" value="C:plasma membrane"/>
    <property type="evidence" value="ECO:0007669"/>
    <property type="project" value="TreeGrafter"/>
</dbReference>
<dbReference type="CDD" id="cd11013">
    <property type="entry name" value="Plantacyanin"/>
    <property type="match status" value="1"/>
</dbReference>
<reference evidence="8 9" key="1">
    <citation type="journal article" date="2018" name="Sci. Data">
        <title>The draft genome sequence of cork oak.</title>
        <authorList>
            <person name="Ramos A.M."/>
            <person name="Usie A."/>
            <person name="Barbosa P."/>
            <person name="Barros P.M."/>
            <person name="Capote T."/>
            <person name="Chaves I."/>
            <person name="Simoes F."/>
            <person name="Abreu I."/>
            <person name="Carrasquinho I."/>
            <person name="Faro C."/>
            <person name="Guimaraes J.B."/>
            <person name="Mendonca D."/>
            <person name="Nobrega F."/>
            <person name="Rodrigues L."/>
            <person name="Saibo N.J.M."/>
            <person name="Varela M.C."/>
            <person name="Egas C."/>
            <person name="Matos J."/>
            <person name="Miguel C.M."/>
            <person name="Oliveira M.M."/>
            <person name="Ricardo C.P."/>
            <person name="Goncalves S."/>
        </authorList>
    </citation>
    <scope>NUCLEOTIDE SEQUENCE [LARGE SCALE GENOMIC DNA]</scope>
    <source>
        <strain evidence="9">cv. HL8</strain>
    </source>
</reference>
<dbReference type="InterPro" id="IPR008972">
    <property type="entry name" value="Cupredoxin"/>
</dbReference>
<dbReference type="PANTHER" id="PTHR33021:SF193">
    <property type="entry name" value="OS06G0218600 PROTEIN"/>
    <property type="match status" value="1"/>
</dbReference>
<evidence type="ECO:0000313" key="8">
    <source>
        <dbReference type="EMBL" id="KAK7850798.1"/>
    </source>
</evidence>
<dbReference type="EMBL" id="PKMF04000095">
    <property type="protein sequence ID" value="KAK7850798.1"/>
    <property type="molecule type" value="Genomic_DNA"/>
</dbReference>
<feature type="domain" description="Phytocyanin" evidence="7">
    <location>
        <begin position="219"/>
        <end position="314"/>
    </location>
</feature>
<evidence type="ECO:0000256" key="3">
    <source>
        <dbReference type="ARBA" id="ARBA00023157"/>
    </source>
</evidence>
<name>A0AAW0LK00_QUESU</name>
<dbReference type="InterPro" id="IPR039391">
    <property type="entry name" value="Phytocyanin-like"/>
</dbReference>
<evidence type="ECO:0000256" key="2">
    <source>
        <dbReference type="ARBA" id="ARBA00023008"/>
    </source>
</evidence>
<gene>
    <name evidence="8" type="primary">BABL_1</name>
    <name evidence="8" type="ORF">CFP56_043626</name>
</gene>
<keyword evidence="2" id="KW-0186">Copper</keyword>
<dbReference type="Pfam" id="PF02298">
    <property type="entry name" value="Cu_bind_like"/>
    <property type="match status" value="1"/>
</dbReference>
<dbReference type="PROSITE" id="PS51485">
    <property type="entry name" value="PHYTOCYANIN"/>
    <property type="match status" value="1"/>
</dbReference>
<keyword evidence="3" id="KW-1015">Disulfide bond</keyword>
<dbReference type="PANTHER" id="PTHR33021">
    <property type="entry name" value="BLUE COPPER PROTEIN"/>
    <property type="match status" value="1"/>
</dbReference>
<dbReference type="Gene3D" id="2.60.40.420">
    <property type="entry name" value="Cupredoxins - blue copper proteins"/>
    <property type="match status" value="1"/>
</dbReference>
<keyword evidence="9" id="KW-1185">Reference proteome</keyword>
<accession>A0AAW0LK00</accession>
<dbReference type="SUPFAM" id="SSF49503">
    <property type="entry name" value="Cupredoxins"/>
    <property type="match status" value="1"/>
</dbReference>
<evidence type="ECO:0000313" key="9">
    <source>
        <dbReference type="Proteomes" id="UP000237347"/>
    </source>
</evidence>
<dbReference type="InterPro" id="IPR003245">
    <property type="entry name" value="Phytocyanin_dom"/>
</dbReference>
<comment type="caution">
    <text evidence="8">The sequence shown here is derived from an EMBL/GenBank/DDBJ whole genome shotgun (WGS) entry which is preliminary data.</text>
</comment>
<dbReference type="Proteomes" id="UP000237347">
    <property type="component" value="Unassembled WGS sequence"/>
</dbReference>
<dbReference type="AlphaFoldDB" id="A0AAW0LK00"/>
<protein>
    <recommendedName>
        <fullName evidence="4">Basic blue protein</fullName>
    </recommendedName>
    <alternativeName>
        <fullName evidence="5">Plantacyanin</fullName>
    </alternativeName>
</protein>
<proteinExistence type="predicted"/>
<dbReference type="InterPro" id="IPR041844">
    <property type="entry name" value="Plantacyanin"/>
</dbReference>
<evidence type="ECO:0000256" key="4">
    <source>
        <dbReference type="ARBA" id="ARBA00071970"/>
    </source>
</evidence>
<feature type="region of interest" description="Disordered" evidence="6">
    <location>
        <begin position="1"/>
        <end position="53"/>
    </location>
</feature>
<evidence type="ECO:0000256" key="6">
    <source>
        <dbReference type="SAM" id="MobiDB-lite"/>
    </source>
</evidence>
<evidence type="ECO:0000256" key="5">
    <source>
        <dbReference type="ARBA" id="ARBA00082491"/>
    </source>
</evidence>
<feature type="compositionally biased region" description="Polar residues" evidence="6">
    <location>
        <begin position="79"/>
        <end position="90"/>
    </location>
</feature>
<feature type="region of interest" description="Disordered" evidence="6">
    <location>
        <begin position="77"/>
        <end position="99"/>
    </location>
</feature>
<feature type="compositionally biased region" description="Basic and acidic residues" evidence="6">
    <location>
        <begin position="34"/>
        <end position="44"/>
    </location>
</feature>